<organism evidence="1 2">
    <name type="scientific">Trapa incisa</name>
    <dbReference type="NCBI Taxonomy" id="236973"/>
    <lineage>
        <taxon>Eukaryota</taxon>
        <taxon>Viridiplantae</taxon>
        <taxon>Streptophyta</taxon>
        <taxon>Embryophyta</taxon>
        <taxon>Tracheophyta</taxon>
        <taxon>Spermatophyta</taxon>
        <taxon>Magnoliopsida</taxon>
        <taxon>eudicotyledons</taxon>
        <taxon>Gunneridae</taxon>
        <taxon>Pentapetalae</taxon>
        <taxon>rosids</taxon>
        <taxon>malvids</taxon>
        <taxon>Myrtales</taxon>
        <taxon>Lythraceae</taxon>
        <taxon>Trapa</taxon>
    </lineage>
</organism>
<proteinExistence type="predicted"/>
<protein>
    <submittedName>
        <fullName evidence="1">Uncharacterized protein</fullName>
    </submittedName>
</protein>
<dbReference type="EMBL" id="JAXIOK010000016">
    <property type="protein sequence ID" value="KAK4752249.1"/>
    <property type="molecule type" value="Genomic_DNA"/>
</dbReference>
<comment type="caution">
    <text evidence="1">The sequence shown here is derived from an EMBL/GenBank/DDBJ whole genome shotgun (WGS) entry which is preliminary data.</text>
</comment>
<dbReference type="AlphaFoldDB" id="A0AAN7JQY1"/>
<evidence type="ECO:0000313" key="2">
    <source>
        <dbReference type="Proteomes" id="UP001345219"/>
    </source>
</evidence>
<sequence length="99" mass="10706">MQTLSAQNTLVKFQRIATGSKMPRGNGTGYLLSAGVRGDFHVQGRAARPDQSICPCLSLEGFYSGAFEIRQRPTAASPLATVRYNSELETAERKGKANT</sequence>
<dbReference type="Proteomes" id="UP001345219">
    <property type="component" value="Chromosome 16"/>
</dbReference>
<evidence type="ECO:0000313" key="1">
    <source>
        <dbReference type="EMBL" id="KAK4752249.1"/>
    </source>
</evidence>
<keyword evidence="2" id="KW-1185">Reference proteome</keyword>
<accession>A0AAN7JQY1</accession>
<reference evidence="1 2" key="1">
    <citation type="journal article" date="2023" name="Hortic Res">
        <title>Pangenome of water caltrop reveals structural variations and asymmetric subgenome divergence after allopolyploidization.</title>
        <authorList>
            <person name="Zhang X."/>
            <person name="Chen Y."/>
            <person name="Wang L."/>
            <person name="Yuan Y."/>
            <person name="Fang M."/>
            <person name="Shi L."/>
            <person name="Lu R."/>
            <person name="Comes H.P."/>
            <person name="Ma Y."/>
            <person name="Chen Y."/>
            <person name="Huang G."/>
            <person name="Zhou Y."/>
            <person name="Zheng Z."/>
            <person name="Qiu Y."/>
        </authorList>
    </citation>
    <scope>NUCLEOTIDE SEQUENCE [LARGE SCALE GENOMIC DNA]</scope>
    <source>
        <tissue evidence="1">Roots</tissue>
    </source>
</reference>
<name>A0AAN7JQY1_9MYRT</name>
<gene>
    <name evidence="1" type="ORF">SAY87_021047</name>
</gene>